<reference evidence="2 3" key="1">
    <citation type="submission" date="2021-05" db="EMBL/GenBank/DDBJ databases">
        <authorList>
            <person name="Zhang Z.D."/>
            <person name="Osman G."/>
        </authorList>
    </citation>
    <scope>NUCLEOTIDE SEQUENCE [LARGE SCALE GENOMIC DNA]</scope>
    <source>
        <strain evidence="2 3">KCTC 32217</strain>
    </source>
</reference>
<organism evidence="2 3">
    <name type="scientific">Litoribacter ruber</name>
    <dbReference type="NCBI Taxonomy" id="702568"/>
    <lineage>
        <taxon>Bacteria</taxon>
        <taxon>Pseudomonadati</taxon>
        <taxon>Bacteroidota</taxon>
        <taxon>Cytophagia</taxon>
        <taxon>Cytophagales</taxon>
        <taxon>Cyclobacteriaceae</taxon>
        <taxon>Litoribacter</taxon>
    </lineage>
</organism>
<keyword evidence="3" id="KW-1185">Reference proteome</keyword>
<evidence type="ECO:0000313" key="2">
    <source>
        <dbReference type="EMBL" id="MBS9524258.1"/>
    </source>
</evidence>
<comment type="caution">
    <text evidence="2">The sequence shown here is derived from an EMBL/GenBank/DDBJ whole genome shotgun (WGS) entry which is preliminary data.</text>
</comment>
<dbReference type="Proteomes" id="UP001319104">
    <property type="component" value="Unassembled WGS sequence"/>
</dbReference>
<keyword evidence="2" id="KW-0012">Acyltransferase</keyword>
<evidence type="ECO:0000313" key="3">
    <source>
        <dbReference type="Proteomes" id="UP001319104"/>
    </source>
</evidence>
<evidence type="ECO:0000259" key="1">
    <source>
        <dbReference type="Pfam" id="PF13480"/>
    </source>
</evidence>
<gene>
    <name evidence="2" type="ORF">KI659_09550</name>
</gene>
<dbReference type="InterPro" id="IPR038740">
    <property type="entry name" value="BioF2-like_GNAT_dom"/>
</dbReference>
<dbReference type="Pfam" id="PF13480">
    <property type="entry name" value="Acetyltransf_6"/>
    <property type="match status" value="1"/>
</dbReference>
<protein>
    <submittedName>
        <fullName evidence="2">GNAT family N-acetyltransferase</fullName>
        <ecNumber evidence="2">2.3.1.-</ecNumber>
    </submittedName>
</protein>
<dbReference type="RefSeq" id="WP_213945118.1">
    <property type="nucleotide sequence ID" value="NZ_JAHBGI010000001.1"/>
</dbReference>
<keyword evidence="2" id="KW-0808">Transferase</keyword>
<dbReference type="InterPro" id="IPR016181">
    <property type="entry name" value="Acyl_CoA_acyltransferase"/>
</dbReference>
<feature type="domain" description="BioF2-like acetyltransferase" evidence="1">
    <location>
        <begin position="198"/>
        <end position="339"/>
    </location>
</feature>
<accession>A0AAP2G588</accession>
<dbReference type="GO" id="GO:0016746">
    <property type="term" value="F:acyltransferase activity"/>
    <property type="evidence" value="ECO:0007669"/>
    <property type="project" value="UniProtKB-KW"/>
</dbReference>
<proteinExistence type="predicted"/>
<sequence length="545" mass="62764">MQDLVSEYTFTVDKVENKGKVVLLTGQAALDKLFEPDFVSEWTALIEACPWATAFQSPQFVNSWYNAYQNDAFPIVALHLEKEKLKGIMTMAILTSKKDEQLLRNKTVKITGAGGYDAEYQTWVSEKDFGNKFALSAIEEIKAVFPKSNIIFRFIPAGAPIEWLDQSEWSKKSVLQPHKRPLLKFENPDSKKAFKINKQYKTKLNRLKREGVVSFEKVASYERFEEVLDDLAVQYDFRQGVMFNKNQFRDFPARKKFMLEMFREGVLHVTLLKLDDHIIGSMGAVYGKDWLHLQGFNTHSPFYAKHSPGILHFLHLGNHLFEEGFEVFDLTPGGDKYKEKMATSHDVVYSLVLTDSLVFKFKRQVKKKLHAYWESKGLRPMSVEMNFEKKAYLFSHRLDLLKKEKLGFFRKKASPAIKPHQVEMAKPIKGICKNEIQDLLQFEEVGTNISRWEYLEAAMSNLEEGQGLFTWSENGVLLASVWIIDSKDKYAKGFPDGLTLIDEYLHPNIKDQYASFLKGCVNRLQEENPGRSIYLSTADGFETLA</sequence>
<dbReference type="EC" id="2.3.1.-" evidence="2"/>
<name>A0AAP2G588_9BACT</name>
<dbReference type="EMBL" id="JAHCMY010000004">
    <property type="protein sequence ID" value="MBS9524258.1"/>
    <property type="molecule type" value="Genomic_DNA"/>
</dbReference>
<dbReference type="SUPFAM" id="SSF55729">
    <property type="entry name" value="Acyl-CoA N-acyltransferases (Nat)"/>
    <property type="match status" value="1"/>
</dbReference>
<dbReference type="AlphaFoldDB" id="A0AAP2G588"/>